<dbReference type="GO" id="GO:0051321">
    <property type="term" value="P:meiotic cell cycle"/>
    <property type="evidence" value="ECO:0007669"/>
    <property type="project" value="TreeGrafter"/>
</dbReference>
<dbReference type="GO" id="GO:0000930">
    <property type="term" value="C:gamma-tubulin complex"/>
    <property type="evidence" value="ECO:0007669"/>
    <property type="project" value="TreeGrafter"/>
</dbReference>
<evidence type="ECO:0000256" key="2">
    <source>
        <dbReference type="ARBA" id="ARBA00010337"/>
    </source>
</evidence>
<comment type="subcellular location">
    <subcellularLocation>
        <location evidence="1 6">Cytoplasm</location>
        <location evidence="1 6">Cytoskeleton</location>
        <location evidence="1 6">Microtubule organizing center</location>
    </subcellularLocation>
</comment>
<proteinExistence type="inferred from homology"/>
<dbReference type="RefSeq" id="XP_005788141.1">
    <property type="nucleotide sequence ID" value="XM_005788084.1"/>
</dbReference>
<keyword evidence="9" id="KW-1185">Reference proteome</keyword>
<organism evidence="8 9">
    <name type="scientific">Emiliania huxleyi (strain CCMP1516)</name>
    <dbReference type="NCBI Taxonomy" id="280463"/>
    <lineage>
        <taxon>Eukaryota</taxon>
        <taxon>Haptista</taxon>
        <taxon>Haptophyta</taxon>
        <taxon>Prymnesiophyceae</taxon>
        <taxon>Isochrysidales</taxon>
        <taxon>Noelaerhabdaceae</taxon>
        <taxon>Emiliania</taxon>
    </lineage>
</organism>
<evidence type="ECO:0000256" key="5">
    <source>
        <dbReference type="ARBA" id="ARBA00023212"/>
    </source>
</evidence>
<dbReference type="GO" id="GO:0031122">
    <property type="term" value="P:cytoplasmic microtubule organization"/>
    <property type="evidence" value="ECO:0007669"/>
    <property type="project" value="TreeGrafter"/>
</dbReference>
<dbReference type="GeneID" id="17280986"/>
<feature type="domain" description="Gamma tubulin complex component C-terminal" evidence="7">
    <location>
        <begin position="4"/>
        <end position="147"/>
    </location>
</feature>
<dbReference type="GO" id="GO:0007020">
    <property type="term" value="P:microtubule nucleation"/>
    <property type="evidence" value="ECO:0007669"/>
    <property type="project" value="InterPro"/>
</dbReference>
<dbReference type="AlphaFoldDB" id="A0A0D3KIX7"/>
<dbReference type="OMA" id="IQHAHEN"/>
<dbReference type="InterPro" id="IPR040457">
    <property type="entry name" value="GCP_C"/>
</dbReference>
<dbReference type="Gene3D" id="1.20.120.1900">
    <property type="entry name" value="Gamma-tubulin complex, C-terminal domain"/>
    <property type="match status" value="1"/>
</dbReference>
<reference evidence="9" key="1">
    <citation type="journal article" date="2013" name="Nature">
        <title>Pan genome of the phytoplankton Emiliania underpins its global distribution.</title>
        <authorList>
            <person name="Read B.A."/>
            <person name="Kegel J."/>
            <person name="Klute M.J."/>
            <person name="Kuo A."/>
            <person name="Lefebvre S.C."/>
            <person name="Maumus F."/>
            <person name="Mayer C."/>
            <person name="Miller J."/>
            <person name="Monier A."/>
            <person name="Salamov A."/>
            <person name="Young J."/>
            <person name="Aguilar M."/>
            <person name="Claverie J.M."/>
            <person name="Frickenhaus S."/>
            <person name="Gonzalez K."/>
            <person name="Herman E.K."/>
            <person name="Lin Y.C."/>
            <person name="Napier J."/>
            <person name="Ogata H."/>
            <person name="Sarno A.F."/>
            <person name="Shmutz J."/>
            <person name="Schroeder D."/>
            <person name="de Vargas C."/>
            <person name="Verret F."/>
            <person name="von Dassow P."/>
            <person name="Valentin K."/>
            <person name="Van de Peer Y."/>
            <person name="Wheeler G."/>
            <person name="Dacks J.B."/>
            <person name="Delwiche C.F."/>
            <person name="Dyhrman S.T."/>
            <person name="Glockner G."/>
            <person name="John U."/>
            <person name="Richards T."/>
            <person name="Worden A.Z."/>
            <person name="Zhang X."/>
            <person name="Grigoriev I.V."/>
            <person name="Allen A.E."/>
            <person name="Bidle K."/>
            <person name="Borodovsky M."/>
            <person name="Bowler C."/>
            <person name="Brownlee C."/>
            <person name="Cock J.M."/>
            <person name="Elias M."/>
            <person name="Gladyshev V.N."/>
            <person name="Groth M."/>
            <person name="Guda C."/>
            <person name="Hadaegh A."/>
            <person name="Iglesias-Rodriguez M.D."/>
            <person name="Jenkins J."/>
            <person name="Jones B.M."/>
            <person name="Lawson T."/>
            <person name="Leese F."/>
            <person name="Lindquist E."/>
            <person name="Lobanov A."/>
            <person name="Lomsadze A."/>
            <person name="Malik S.B."/>
            <person name="Marsh M.E."/>
            <person name="Mackinder L."/>
            <person name="Mock T."/>
            <person name="Mueller-Roeber B."/>
            <person name="Pagarete A."/>
            <person name="Parker M."/>
            <person name="Probert I."/>
            <person name="Quesneville H."/>
            <person name="Raines C."/>
            <person name="Rensing S.A."/>
            <person name="Riano-Pachon D.M."/>
            <person name="Richier S."/>
            <person name="Rokitta S."/>
            <person name="Shiraiwa Y."/>
            <person name="Soanes D.M."/>
            <person name="van der Giezen M."/>
            <person name="Wahlund T.M."/>
            <person name="Williams B."/>
            <person name="Wilson W."/>
            <person name="Wolfe G."/>
            <person name="Wurch L.L."/>
        </authorList>
    </citation>
    <scope>NUCLEOTIDE SEQUENCE</scope>
</reference>
<dbReference type="Pfam" id="PF04130">
    <property type="entry name" value="GCP_C_terminal"/>
    <property type="match status" value="1"/>
</dbReference>
<dbReference type="PANTHER" id="PTHR19302:SF27">
    <property type="entry name" value="GAMMA-TUBULIN COMPLEX COMPONENT 4"/>
    <property type="match status" value="1"/>
</dbReference>
<dbReference type="HOGENOM" id="CLU_1718073_0_0_1"/>
<dbReference type="GO" id="GO:0051011">
    <property type="term" value="F:microtubule minus-end binding"/>
    <property type="evidence" value="ECO:0007669"/>
    <property type="project" value="TreeGrafter"/>
</dbReference>
<dbReference type="GO" id="GO:0043015">
    <property type="term" value="F:gamma-tubulin binding"/>
    <property type="evidence" value="ECO:0007669"/>
    <property type="project" value="InterPro"/>
</dbReference>
<dbReference type="GO" id="GO:0000922">
    <property type="term" value="C:spindle pole"/>
    <property type="evidence" value="ECO:0007669"/>
    <property type="project" value="InterPro"/>
</dbReference>
<dbReference type="Proteomes" id="UP000013827">
    <property type="component" value="Unassembled WGS sequence"/>
</dbReference>
<protein>
    <recommendedName>
        <fullName evidence="6">Spindle pole body component</fullName>
    </recommendedName>
</protein>
<evidence type="ECO:0000256" key="4">
    <source>
        <dbReference type="ARBA" id="ARBA00022701"/>
    </source>
</evidence>
<keyword evidence="5 6" id="KW-0206">Cytoskeleton</keyword>
<accession>A0A0D3KIX7</accession>
<dbReference type="eggNOG" id="KOG2065">
    <property type="taxonomic scope" value="Eukaryota"/>
</dbReference>
<evidence type="ECO:0000256" key="6">
    <source>
        <dbReference type="RuleBase" id="RU363050"/>
    </source>
</evidence>
<sequence length="153" mass="16694">AALRPLWRLRAHMAFWVDSLQYYLQVDVLDVGWQALAAAAAEEEDFEALAAAHEATLASLSSQCFLQAGSVSAALHSLFQLCLALCRLAELADTGLRQPAEWAAQVDAIAREFERQTSFLLAHLSSLASPQASPHLSQLLLRLNFNGMFRVGG</sequence>
<dbReference type="EnsemblProtists" id="EOD35712">
    <property type="protein sequence ID" value="EOD35712"/>
    <property type="gene ID" value="EMIHUDRAFT_122627"/>
</dbReference>
<dbReference type="STRING" id="2903.R1DL31"/>
<dbReference type="InterPro" id="IPR007259">
    <property type="entry name" value="GCP"/>
</dbReference>
<dbReference type="GO" id="GO:0005874">
    <property type="term" value="C:microtubule"/>
    <property type="evidence" value="ECO:0007669"/>
    <property type="project" value="UniProtKB-KW"/>
</dbReference>
<dbReference type="PaxDb" id="2903-EOD35712"/>
<evidence type="ECO:0000256" key="1">
    <source>
        <dbReference type="ARBA" id="ARBA00004267"/>
    </source>
</evidence>
<keyword evidence="3 6" id="KW-0963">Cytoplasm</keyword>
<dbReference type="GO" id="GO:0051225">
    <property type="term" value="P:spindle assembly"/>
    <property type="evidence" value="ECO:0007669"/>
    <property type="project" value="TreeGrafter"/>
</dbReference>
<keyword evidence="4 6" id="KW-0493">Microtubule</keyword>
<evidence type="ECO:0000313" key="8">
    <source>
        <dbReference type="EnsemblProtists" id="EOD35712"/>
    </source>
</evidence>
<evidence type="ECO:0000256" key="3">
    <source>
        <dbReference type="ARBA" id="ARBA00022490"/>
    </source>
</evidence>
<evidence type="ECO:0000259" key="7">
    <source>
        <dbReference type="Pfam" id="PF04130"/>
    </source>
</evidence>
<reference evidence="8" key="2">
    <citation type="submission" date="2024-10" db="UniProtKB">
        <authorList>
            <consortium name="EnsemblProtists"/>
        </authorList>
    </citation>
    <scope>IDENTIFICATION</scope>
</reference>
<dbReference type="GO" id="GO:0000278">
    <property type="term" value="P:mitotic cell cycle"/>
    <property type="evidence" value="ECO:0007669"/>
    <property type="project" value="TreeGrafter"/>
</dbReference>
<evidence type="ECO:0000313" key="9">
    <source>
        <dbReference type="Proteomes" id="UP000013827"/>
    </source>
</evidence>
<comment type="similarity">
    <text evidence="2 6">Belongs to the TUBGCP family.</text>
</comment>
<dbReference type="InterPro" id="IPR042241">
    <property type="entry name" value="GCP_C_sf"/>
</dbReference>
<dbReference type="PANTHER" id="PTHR19302">
    <property type="entry name" value="GAMMA TUBULIN COMPLEX PROTEIN"/>
    <property type="match status" value="1"/>
</dbReference>
<name>A0A0D3KIX7_EMIH1</name>
<dbReference type="KEGG" id="ehx:EMIHUDRAFT_122627"/>